<dbReference type="Pfam" id="PF13454">
    <property type="entry name" value="NAD_binding_9"/>
    <property type="match status" value="1"/>
</dbReference>
<comment type="caution">
    <text evidence="5">The sequence shown here is derived from an EMBL/GenBank/DDBJ whole genome shotgun (WGS) entry which is preliminary data.</text>
</comment>
<evidence type="ECO:0000259" key="4">
    <source>
        <dbReference type="Pfam" id="PF13454"/>
    </source>
</evidence>
<keyword evidence="5" id="KW-0378">Hydrolase</keyword>
<evidence type="ECO:0000256" key="3">
    <source>
        <dbReference type="PIRSR" id="PIRSR610300-51"/>
    </source>
</evidence>
<dbReference type="Gene3D" id="3.50.50.60">
    <property type="entry name" value="FAD/NAD(P)-binding domain"/>
    <property type="match status" value="2"/>
</dbReference>
<feature type="binding site" evidence="3">
    <location>
        <position position="130"/>
    </location>
    <ligand>
        <name>Fe cation</name>
        <dbReference type="ChEBI" id="CHEBI:24875"/>
        <note>catalytic</note>
    </ligand>
</feature>
<proteinExistence type="inferred from homology"/>
<sequence length="634" mass="69168">MIPLNPRLEDLVRRLDELGPEATLAGIARHLEGAALAAEDVAAFVRPNPASYSRARVVRRDHYELLVMTWLPGQASVPHDHVGSICALQVVQGNAVETNFSVAADGYADLEYETPVGTGQVSSGQDAGIHSIRNASADGLLVTVHVYAPPFKDARRFTTRPTPAVPRTQLSVPTVVVIGGGFSGTMTAAQLLRHGANLRVVLVERRGTVAEGLAYATQESAHLLNVPAARMSAWPDRPEDFLNWARRRDPAVAPGDFLPRQWYGHYLRETLHEAARGSHADLSVLLEEVRRVARHPAGGWMVHLGRGTSLRADVVVLAIGHRPPSDPLHKLWTGPRDRFLADPWQPYAVRTIPPDDAVAILGSGLTAIDAVLSLNQHPRTAPVTLISRHGLLPNPHAAAAVPPVDMGPFVQGVLADGSRPRAGAVAGAIHRLVRQQVANGGDWRSIVDGLRPHTARLWQGLDTDERRRFLGRLRPFWEVHRHRMARSIAAQLQQFKERGLLEVLPGQIVAAEATRAGVKLTVRSRNSGEMVIRDFQWVINCTGPAPSNRAEANPAIGSLLVDHWVRRDELSLGLDTTAEGYAISAHDEAVPDLLVVGTLRKPREWESTAVPELRQQAAVICEQILRKYPADACI</sequence>
<keyword evidence="6" id="KW-1185">Reference proteome</keyword>
<dbReference type="GO" id="GO:0016787">
    <property type="term" value="F:hydrolase activity"/>
    <property type="evidence" value="ECO:0007669"/>
    <property type="project" value="UniProtKB-KW"/>
</dbReference>
<keyword evidence="3" id="KW-0408">Iron</keyword>
<dbReference type="EMBL" id="NIDE01000014">
    <property type="protein sequence ID" value="OWK37549.1"/>
    <property type="molecule type" value="Genomic_DNA"/>
</dbReference>
<dbReference type="GO" id="GO:0016702">
    <property type="term" value="F:oxidoreductase activity, acting on single donors with incorporation of molecular oxygen, incorporation of two atoms of oxygen"/>
    <property type="evidence" value="ECO:0007669"/>
    <property type="project" value="InterPro"/>
</dbReference>
<dbReference type="AlphaFoldDB" id="A0A225DK24"/>
<comment type="similarity">
    <text evidence="1">Belongs to the cysteine dioxygenase family.</text>
</comment>
<keyword evidence="2" id="KW-0883">Thioether bond</keyword>
<dbReference type="PANTHER" id="PTHR40254">
    <property type="entry name" value="BLR0577 PROTEIN"/>
    <property type="match status" value="1"/>
</dbReference>
<feature type="binding site" evidence="3">
    <location>
        <position position="79"/>
    </location>
    <ligand>
        <name>Fe cation</name>
        <dbReference type="ChEBI" id="CHEBI:24875"/>
        <note>catalytic</note>
    </ligand>
</feature>
<dbReference type="RefSeq" id="WP_088257441.1">
    <property type="nucleotide sequence ID" value="NZ_NIDE01000014.1"/>
</dbReference>
<reference evidence="6" key="1">
    <citation type="submission" date="2017-06" db="EMBL/GenBank/DDBJ databases">
        <title>Genome analysis of Fimbriiglobus ruber SP5, the first member of the order Planctomycetales with confirmed chitinolytic capability.</title>
        <authorList>
            <person name="Ravin N.V."/>
            <person name="Rakitin A.L."/>
            <person name="Ivanova A.A."/>
            <person name="Beletsky A.V."/>
            <person name="Kulichevskaya I.S."/>
            <person name="Mardanov A.V."/>
            <person name="Dedysh S.N."/>
        </authorList>
    </citation>
    <scope>NUCLEOTIDE SEQUENCE [LARGE SCALE GENOMIC DNA]</scope>
    <source>
        <strain evidence="6">SP5</strain>
    </source>
</reference>
<dbReference type="SUPFAM" id="SSF51182">
    <property type="entry name" value="RmlC-like cupins"/>
    <property type="match status" value="1"/>
</dbReference>
<evidence type="ECO:0000256" key="2">
    <source>
        <dbReference type="PIRSR" id="PIRSR610300-50"/>
    </source>
</evidence>
<feature type="binding site" evidence="3">
    <location>
        <position position="81"/>
    </location>
    <ligand>
        <name>Fe cation</name>
        <dbReference type="ChEBI" id="CHEBI:24875"/>
        <note>catalytic</note>
    </ligand>
</feature>
<dbReference type="Proteomes" id="UP000214646">
    <property type="component" value="Unassembled WGS sequence"/>
</dbReference>
<evidence type="ECO:0000256" key="1">
    <source>
        <dbReference type="ARBA" id="ARBA00006622"/>
    </source>
</evidence>
<dbReference type="PRINTS" id="PR00368">
    <property type="entry name" value="FADPNR"/>
</dbReference>
<protein>
    <submittedName>
        <fullName evidence="5">Hydroxyacylglutathione hydrolase</fullName>
    </submittedName>
</protein>
<dbReference type="PANTHER" id="PTHR40254:SF1">
    <property type="entry name" value="BLR0577 PROTEIN"/>
    <property type="match status" value="1"/>
</dbReference>
<dbReference type="InterPro" id="IPR038732">
    <property type="entry name" value="HpyO/CreE_NAD-binding"/>
</dbReference>
<dbReference type="CDD" id="cd10548">
    <property type="entry name" value="cupin_CDO"/>
    <property type="match status" value="1"/>
</dbReference>
<dbReference type="InterPro" id="IPR011051">
    <property type="entry name" value="RmlC_Cupin_sf"/>
</dbReference>
<dbReference type="SUPFAM" id="SSF51905">
    <property type="entry name" value="FAD/NAD(P)-binding domain"/>
    <property type="match status" value="2"/>
</dbReference>
<gene>
    <name evidence="5" type="ORF">FRUB_06669</name>
</gene>
<dbReference type="InterPro" id="IPR014710">
    <property type="entry name" value="RmlC-like_jellyroll"/>
</dbReference>
<organism evidence="5 6">
    <name type="scientific">Fimbriiglobus ruber</name>
    <dbReference type="NCBI Taxonomy" id="1908690"/>
    <lineage>
        <taxon>Bacteria</taxon>
        <taxon>Pseudomonadati</taxon>
        <taxon>Planctomycetota</taxon>
        <taxon>Planctomycetia</taxon>
        <taxon>Gemmatales</taxon>
        <taxon>Gemmataceae</taxon>
        <taxon>Fimbriiglobus</taxon>
    </lineage>
</organism>
<accession>A0A225DK24</accession>
<feature type="domain" description="FAD-dependent urate hydroxylase HpyO/Asp monooxygenase CreE-like FAD/NAD(P)-binding" evidence="4">
    <location>
        <begin position="176"/>
        <end position="321"/>
    </location>
</feature>
<dbReference type="Pfam" id="PF05995">
    <property type="entry name" value="CDO_I"/>
    <property type="match status" value="1"/>
</dbReference>
<dbReference type="GO" id="GO:0005506">
    <property type="term" value="F:iron ion binding"/>
    <property type="evidence" value="ECO:0007669"/>
    <property type="project" value="InterPro"/>
</dbReference>
<name>A0A225DK24_9BACT</name>
<dbReference type="InterPro" id="IPR010300">
    <property type="entry name" value="CDO_1"/>
</dbReference>
<evidence type="ECO:0000313" key="5">
    <source>
        <dbReference type="EMBL" id="OWK37549.1"/>
    </source>
</evidence>
<dbReference type="Gene3D" id="2.60.120.10">
    <property type="entry name" value="Jelly Rolls"/>
    <property type="match status" value="1"/>
</dbReference>
<dbReference type="OrthoDB" id="101972at2"/>
<dbReference type="InterPro" id="IPR052189">
    <property type="entry name" value="L-asp_N-monooxygenase_NS-form"/>
</dbReference>
<evidence type="ECO:0000313" key="6">
    <source>
        <dbReference type="Proteomes" id="UP000214646"/>
    </source>
</evidence>
<keyword evidence="3" id="KW-0479">Metal-binding</keyword>
<dbReference type="InterPro" id="IPR036188">
    <property type="entry name" value="FAD/NAD-bd_sf"/>
</dbReference>
<feature type="cross-link" description="3'-(S-cysteinyl)-tyrosine (Cys-Tyr)" evidence="2">
    <location>
        <begin position="86"/>
        <end position="147"/>
    </location>
</feature>